<comment type="caution">
    <text evidence="3">The sequence shown here is derived from an EMBL/GenBank/DDBJ whole genome shotgun (WGS) entry which is preliminary data.</text>
</comment>
<dbReference type="InterPro" id="IPR036383">
    <property type="entry name" value="TSP1_rpt_sf"/>
</dbReference>
<dbReference type="Gene3D" id="2.20.100.10">
    <property type="entry name" value="Thrombospondin type-1 (TSP1) repeat"/>
    <property type="match status" value="1"/>
</dbReference>
<evidence type="ECO:0000256" key="1">
    <source>
        <dbReference type="ARBA" id="ARBA00022737"/>
    </source>
</evidence>
<dbReference type="EMBL" id="LVZM01011847">
    <property type="protein sequence ID" value="OUC44764.1"/>
    <property type="molecule type" value="Genomic_DNA"/>
</dbReference>
<dbReference type="Pfam" id="PF00090">
    <property type="entry name" value="TSP_1"/>
    <property type="match status" value="1"/>
</dbReference>
<dbReference type="SMART" id="SM00209">
    <property type="entry name" value="TSP1"/>
    <property type="match status" value="1"/>
</dbReference>
<dbReference type="GO" id="GO:0071944">
    <property type="term" value="C:cell periphery"/>
    <property type="evidence" value="ECO:0007669"/>
    <property type="project" value="TreeGrafter"/>
</dbReference>
<protein>
    <submittedName>
        <fullName evidence="3">Thrombospondin type 1 domain protein</fullName>
    </submittedName>
</protein>
<dbReference type="InterPro" id="IPR038877">
    <property type="entry name" value="THSD1"/>
</dbReference>
<organism evidence="3 4">
    <name type="scientific">Trichinella nativa</name>
    <dbReference type="NCBI Taxonomy" id="6335"/>
    <lineage>
        <taxon>Eukaryota</taxon>
        <taxon>Metazoa</taxon>
        <taxon>Ecdysozoa</taxon>
        <taxon>Nematoda</taxon>
        <taxon>Enoplea</taxon>
        <taxon>Dorylaimia</taxon>
        <taxon>Trichinellida</taxon>
        <taxon>Trichinellidae</taxon>
        <taxon>Trichinella</taxon>
    </lineage>
</organism>
<dbReference type="PRINTS" id="PR01705">
    <property type="entry name" value="TSP1REPEAT"/>
</dbReference>
<dbReference type="Proteomes" id="UP000243006">
    <property type="component" value="Unassembled WGS sequence"/>
</dbReference>
<dbReference type="SUPFAM" id="SSF82895">
    <property type="entry name" value="TSP-1 type 1 repeat"/>
    <property type="match status" value="1"/>
</dbReference>
<dbReference type="InterPro" id="IPR000884">
    <property type="entry name" value="TSP1_rpt"/>
</dbReference>
<dbReference type="PANTHER" id="PTHR16311:SF3">
    <property type="entry name" value="THROMBOSPONDIN TYPE-1 DOMAIN-CONTAINING PROTEIN 1"/>
    <property type="match status" value="1"/>
</dbReference>
<dbReference type="PANTHER" id="PTHR16311">
    <property type="entry name" value="THROMBOSPONDIN TYPE I DOMAIN-CONTAINING 1"/>
    <property type="match status" value="1"/>
</dbReference>
<sequence>MSTDGQWSAWQSWSSCTDTCGEHSVKHRLRLCNNPKPAFGGQYCKGSGLETIPCPRLPCPGKTSKVDQADRLFVLLWLNNSEFKLPKNNRLDSTQTPAT</sequence>
<dbReference type="PROSITE" id="PS50092">
    <property type="entry name" value="TSP1"/>
    <property type="match status" value="1"/>
</dbReference>
<reference evidence="3 4" key="1">
    <citation type="submission" date="2015-04" db="EMBL/GenBank/DDBJ databases">
        <title>Draft genome of the roundworm Trichinella nativa.</title>
        <authorList>
            <person name="Mitreva M."/>
        </authorList>
    </citation>
    <scope>NUCLEOTIDE SEQUENCE [LARGE SCALE GENOMIC DNA]</scope>
    <source>
        <strain evidence="3 4">ISS45</strain>
    </source>
</reference>
<dbReference type="FunFam" id="2.20.100.10:FF:000007">
    <property type="entry name" value="Thrombospondin 1"/>
    <property type="match status" value="1"/>
</dbReference>
<keyword evidence="1" id="KW-0677">Repeat</keyword>
<evidence type="ECO:0000313" key="3">
    <source>
        <dbReference type="EMBL" id="OUC44764.1"/>
    </source>
</evidence>
<proteinExistence type="predicted"/>
<dbReference type="AlphaFoldDB" id="A0A1Y3EI06"/>
<gene>
    <name evidence="3" type="ORF">D917_08844</name>
</gene>
<name>A0A1Y3EI06_9BILA</name>
<keyword evidence="2" id="KW-1015">Disulfide bond</keyword>
<feature type="non-terminal residue" evidence="3">
    <location>
        <position position="99"/>
    </location>
</feature>
<evidence type="ECO:0000256" key="2">
    <source>
        <dbReference type="ARBA" id="ARBA00023157"/>
    </source>
</evidence>
<accession>A0A1Y3EI06</accession>
<evidence type="ECO:0000313" key="4">
    <source>
        <dbReference type="Proteomes" id="UP000243006"/>
    </source>
</evidence>